<sequence length="618" mass="64108">MDTAANVLDLGKALIGTPYTAITGKTPDALQIRPRDEIPGSSEWLLKQARKSDAGRLMVDPANPDYEGGYTQAIGGALTGVMKPNTVQQAVNQGINSALSASSGKLVYDSTGDTALAIAAGMAPTGIQTYGTDLVQRGVRGGEAGRQNMAQRIQDLKNAGVDNPTLGLASGNKLIGGVENLLQSTPGALTVMGKARDAAIAGLQQKAQEAANQASNNRGTLESGMSIQSGLNRDFRDQGKATTKQLYNKLDEVIPAQTPVNVANTKATIRALNPEIEGAPNLSPLFQNSRMLGIGRAIEADTQGTRPGVMLDIRGGGGLMNAPVAVPVAAIPGGSSTDKLPFTAVKQLRTAVGNEISDNTIMSDVPRSKWNPLYGALSGDMRTAAEQTSPAATQAFNRANNYNRANLARMERVAPFADAGTPEQAFRMYAKSAEDNLSTLQAVKKSLPEGARGDAAGTVIERLGRATNGVQNDAGTAWSPETFLTNWNRMTPATRQELFSGFKNSAEVKSAVDSVARATSMMRDTSKMWANPSGTGANSAARGILATVAGGGAAALGGLLNPAVPLSAAAGIGGINMLSRAVTSPRVVNAMASKNYIDPELVNAQVNALVGGGLLNQR</sequence>
<gene>
    <name evidence="2" type="ORF">RD110_11035</name>
</gene>
<keyword evidence="3" id="KW-1185">Reference proteome</keyword>
<feature type="region of interest" description="Disordered" evidence="1">
    <location>
        <begin position="210"/>
        <end position="233"/>
    </location>
</feature>
<organism evidence="2 3">
    <name type="scientific">Rhodoferax koreensis</name>
    <dbReference type="NCBI Taxonomy" id="1842727"/>
    <lineage>
        <taxon>Bacteria</taxon>
        <taxon>Pseudomonadati</taxon>
        <taxon>Pseudomonadota</taxon>
        <taxon>Betaproteobacteria</taxon>
        <taxon>Burkholderiales</taxon>
        <taxon>Comamonadaceae</taxon>
        <taxon>Rhodoferax</taxon>
    </lineage>
</organism>
<dbReference type="AlphaFoldDB" id="A0A1P8JVF1"/>
<name>A0A1P8JVF1_9BURK</name>
<proteinExistence type="predicted"/>
<evidence type="ECO:0000313" key="2">
    <source>
        <dbReference type="EMBL" id="APW37661.1"/>
    </source>
</evidence>
<evidence type="ECO:0000256" key="1">
    <source>
        <dbReference type="SAM" id="MobiDB-lite"/>
    </source>
</evidence>
<dbReference type="STRING" id="1842727.RD110_11035"/>
<dbReference type="EMBL" id="CP019236">
    <property type="protein sequence ID" value="APW37661.1"/>
    <property type="molecule type" value="Genomic_DNA"/>
</dbReference>
<reference evidence="2 3" key="1">
    <citation type="submission" date="2017-01" db="EMBL/GenBank/DDBJ databases">
        <authorList>
            <person name="Mah S.A."/>
            <person name="Swanson W.J."/>
            <person name="Moy G.W."/>
            <person name="Vacquier V.D."/>
        </authorList>
    </citation>
    <scope>NUCLEOTIDE SEQUENCE [LARGE SCALE GENOMIC DNA]</scope>
    <source>
        <strain evidence="2 3">DCY110</strain>
    </source>
</reference>
<dbReference type="KEGG" id="rhy:RD110_11035"/>
<feature type="compositionally biased region" description="Polar residues" evidence="1">
    <location>
        <begin position="210"/>
        <end position="231"/>
    </location>
</feature>
<protein>
    <submittedName>
        <fullName evidence="2">Uncharacterized protein</fullName>
    </submittedName>
</protein>
<dbReference type="Proteomes" id="UP000186609">
    <property type="component" value="Chromosome"/>
</dbReference>
<accession>A0A1P8JVF1</accession>
<evidence type="ECO:0000313" key="3">
    <source>
        <dbReference type="Proteomes" id="UP000186609"/>
    </source>
</evidence>